<reference evidence="1 2" key="1">
    <citation type="journal article" date="2011" name="J. Bacteriol.">
        <title>Comparative genomics of 28 Salmonella enterica isolates: evidence for CRISPR-mediated adaptive sublineage evolution.</title>
        <authorList>
            <person name="Fricke W.F."/>
            <person name="Mammel M.K."/>
            <person name="McDermott P.F."/>
            <person name="Tartera C."/>
            <person name="White D.G."/>
            <person name="Leclerc J.E."/>
            <person name="Ravel J."/>
            <person name="Cebula T.A."/>
        </authorList>
    </citation>
    <scope>NUCLEOTIDE SEQUENCE [LARGE SCALE GENOMIC DNA]</scope>
    <source>
        <strain evidence="1 2">SL476</strain>
    </source>
</reference>
<dbReference type="KEGG" id="seh:SeHA_C1973"/>
<evidence type="ECO:0000313" key="2">
    <source>
        <dbReference type="Proteomes" id="UP000001866"/>
    </source>
</evidence>
<name>A0A6C6ZLT7_SALHS</name>
<accession>A0A6C6ZLT7</accession>
<sequence>MIWCNNCLMALRLSGLKTEPAGCKNVRAAIRQIFAIGYSYSL</sequence>
<dbReference type="EMBL" id="CP001120">
    <property type="protein sequence ID" value="ACF67853.1"/>
    <property type="molecule type" value="Genomic_DNA"/>
</dbReference>
<protein>
    <submittedName>
        <fullName evidence="1">Uncharacterized protein</fullName>
    </submittedName>
</protein>
<dbReference type="Proteomes" id="UP000001866">
    <property type="component" value="Chromosome"/>
</dbReference>
<gene>
    <name evidence="1" type="ordered locus">SeHA_C1973</name>
</gene>
<evidence type="ECO:0000313" key="1">
    <source>
        <dbReference type="EMBL" id="ACF67853.1"/>
    </source>
</evidence>
<organism evidence="1 2">
    <name type="scientific">Salmonella heidelberg (strain SL476)</name>
    <dbReference type="NCBI Taxonomy" id="454169"/>
    <lineage>
        <taxon>Bacteria</taxon>
        <taxon>Pseudomonadati</taxon>
        <taxon>Pseudomonadota</taxon>
        <taxon>Gammaproteobacteria</taxon>
        <taxon>Enterobacterales</taxon>
        <taxon>Enterobacteriaceae</taxon>
        <taxon>Salmonella</taxon>
    </lineage>
</organism>
<proteinExistence type="predicted"/>
<dbReference type="AlphaFoldDB" id="A0A6C6ZLT7"/>